<dbReference type="Proteomes" id="UP000828390">
    <property type="component" value="Unassembled WGS sequence"/>
</dbReference>
<evidence type="ECO:0000313" key="1">
    <source>
        <dbReference type="EMBL" id="KAH3722146.1"/>
    </source>
</evidence>
<evidence type="ECO:0000313" key="2">
    <source>
        <dbReference type="Proteomes" id="UP000828390"/>
    </source>
</evidence>
<sequence length="87" mass="9172">MWVFTLTSNGAARAAEFLFIVEGFQSVGDVQGTSPKGRRRASGFAEARSLTEAVASSFTKAGGFVKGIGLLFGRIVNIRSDSIILSS</sequence>
<accession>A0A9D4CEK3</accession>
<dbReference type="EMBL" id="JAIWYP010000013">
    <property type="protein sequence ID" value="KAH3722146.1"/>
    <property type="molecule type" value="Genomic_DNA"/>
</dbReference>
<comment type="caution">
    <text evidence="1">The sequence shown here is derived from an EMBL/GenBank/DDBJ whole genome shotgun (WGS) entry which is preliminary data.</text>
</comment>
<keyword evidence="2" id="KW-1185">Reference proteome</keyword>
<reference evidence="1" key="2">
    <citation type="submission" date="2020-11" db="EMBL/GenBank/DDBJ databases">
        <authorList>
            <person name="McCartney M.A."/>
            <person name="Auch B."/>
            <person name="Kono T."/>
            <person name="Mallez S."/>
            <person name="Becker A."/>
            <person name="Gohl D.M."/>
            <person name="Silverstein K.A.T."/>
            <person name="Koren S."/>
            <person name="Bechman K.B."/>
            <person name="Herman A."/>
            <person name="Abrahante J.E."/>
            <person name="Garbe J."/>
        </authorList>
    </citation>
    <scope>NUCLEOTIDE SEQUENCE</scope>
    <source>
        <strain evidence="1">Duluth1</strain>
        <tissue evidence="1">Whole animal</tissue>
    </source>
</reference>
<proteinExistence type="predicted"/>
<protein>
    <submittedName>
        <fullName evidence="1">Uncharacterized protein</fullName>
    </submittedName>
</protein>
<name>A0A9D4CEK3_DREPO</name>
<gene>
    <name evidence="1" type="ORF">DPMN_065099</name>
</gene>
<organism evidence="1 2">
    <name type="scientific">Dreissena polymorpha</name>
    <name type="common">Zebra mussel</name>
    <name type="synonym">Mytilus polymorpha</name>
    <dbReference type="NCBI Taxonomy" id="45954"/>
    <lineage>
        <taxon>Eukaryota</taxon>
        <taxon>Metazoa</taxon>
        <taxon>Spiralia</taxon>
        <taxon>Lophotrochozoa</taxon>
        <taxon>Mollusca</taxon>
        <taxon>Bivalvia</taxon>
        <taxon>Autobranchia</taxon>
        <taxon>Heteroconchia</taxon>
        <taxon>Euheterodonta</taxon>
        <taxon>Imparidentia</taxon>
        <taxon>Neoheterodontei</taxon>
        <taxon>Myida</taxon>
        <taxon>Dreissenoidea</taxon>
        <taxon>Dreissenidae</taxon>
        <taxon>Dreissena</taxon>
    </lineage>
</organism>
<reference evidence="1" key="1">
    <citation type="journal article" date="2019" name="bioRxiv">
        <title>The Genome of the Zebra Mussel, Dreissena polymorpha: A Resource for Invasive Species Research.</title>
        <authorList>
            <person name="McCartney M.A."/>
            <person name="Auch B."/>
            <person name="Kono T."/>
            <person name="Mallez S."/>
            <person name="Zhang Y."/>
            <person name="Obille A."/>
            <person name="Becker A."/>
            <person name="Abrahante J.E."/>
            <person name="Garbe J."/>
            <person name="Badalamenti J.P."/>
            <person name="Herman A."/>
            <person name="Mangelson H."/>
            <person name="Liachko I."/>
            <person name="Sullivan S."/>
            <person name="Sone E.D."/>
            <person name="Koren S."/>
            <person name="Silverstein K.A.T."/>
            <person name="Beckman K.B."/>
            <person name="Gohl D.M."/>
        </authorList>
    </citation>
    <scope>NUCLEOTIDE SEQUENCE</scope>
    <source>
        <strain evidence="1">Duluth1</strain>
        <tissue evidence="1">Whole animal</tissue>
    </source>
</reference>
<dbReference type="AlphaFoldDB" id="A0A9D4CEK3"/>